<feature type="transmembrane region" description="Helical" evidence="6">
    <location>
        <begin position="289"/>
        <end position="313"/>
    </location>
</feature>
<dbReference type="InterPro" id="IPR051125">
    <property type="entry name" value="ABC-4/HrtB_transporter"/>
</dbReference>
<comment type="subcellular location">
    <subcellularLocation>
        <location evidence="1">Cell membrane</location>
        <topology evidence="1">Multi-pass membrane protein</topology>
    </subcellularLocation>
</comment>
<evidence type="ECO:0000256" key="1">
    <source>
        <dbReference type="ARBA" id="ARBA00004651"/>
    </source>
</evidence>
<sequence length="419" mass="45428">MTVLKLARASLWNRRTTAVLVVCSIALSVALLLGVERVRTEARQSFANTLSGVDLIVGARSGPINLLLYSVFRMGDPTANVSWASYETLREHPRVAWAVPLSLGDSHRGFPVLGTTAEYFEHYRYRQGEPLALASGRIFDDVFDAVLGAEVARKLGYREGQRIVLAHGTGAISLTHHDDKPFRVVGILAPTGTPVDNTVHISLAGMEALHIDWRGGAPLPGYRVGAEQARDMNLTPSSVTAVMLGLTSRRAVFQMQREINTRRDEALQAILPGLTLQQLWDMMRVGEQALLAVSALVAVVALTVMLTALLTGLNERRREMALLRALGARPWQIFALVLGESLVLSLAGALLGVLLLQALAWGASGWLGGQLGMTLQLWPPTWREAALLAGLIGGGVLAGLWPAWRAYRNALVDGMTIRM</sequence>
<organism evidence="9 10">
    <name type="scientific">Alcanivorax quisquiliarum</name>
    <dbReference type="NCBI Taxonomy" id="2933565"/>
    <lineage>
        <taxon>Bacteria</taxon>
        <taxon>Pseudomonadati</taxon>
        <taxon>Pseudomonadota</taxon>
        <taxon>Gammaproteobacteria</taxon>
        <taxon>Oceanospirillales</taxon>
        <taxon>Alcanivoracaceae</taxon>
        <taxon>Alcanivorax</taxon>
    </lineage>
</organism>
<gene>
    <name evidence="9" type="ORF">MU846_10310</name>
</gene>
<dbReference type="PANTHER" id="PTHR43738">
    <property type="entry name" value="ABC TRANSPORTER, MEMBRANE PROTEIN"/>
    <property type="match status" value="1"/>
</dbReference>
<evidence type="ECO:0000256" key="3">
    <source>
        <dbReference type="ARBA" id="ARBA00022692"/>
    </source>
</evidence>
<evidence type="ECO:0000259" key="8">
    <source>
        <dbReference type="Pfam" id="PF12704"/>
    </source>
</evidence>
<keyword evidence="10" id="KW-1185">Reference proteome</keyword>
<evidence type="ECO:0000256" key="4">
    <source>
        <dbReference type="ARBA" id="ARBA00022989"/>
    </source>
</evidence>
<name>A0ABT0E8D3_9GAMM</name>
<keyword evidence="3 6" id="KW-0812">Transmembrane</keyword>
<evidence type="ECO:0000256" key="5">
    <source>
        <dbReference type="ARBA" id="ARBA00023136"/>
    </source>
</evidence>
<dbReference type="Proteomes" id="UP001165524">
    <property type="component" value="Unassembled WGS sequence"/>
</dbReference>
<dbReference type="InterPro" id="IPR003838">
    <property type="entry name" value="ABC3_permease_C"/>
</dbReference>
<dbReference type="RefSeq" id="WP_246952391.1">
    <property type="nucleotide sequence ID" value="NZ_JALKII010000006.1"/>
</dbReference>
<evidence type="ECO:0000256" key="6">
    <source>
        <dbReference type="SAM" id="Phobius"/>
    </source>
</evidence>
<feature type="transmembrane region" description="Helical" evidence="6">
    <location>
        <begin position="333"/>
        <end position="361"/>
    </location>
</feature>
<keyword evidence="2" id="KW-1003">Cell membrane</keyword>
<comment type="caution">
    <text evidence="9">The sequence shown here is derived from an EMBL/GenBank/DDBJ whole genome shotgun (WGS) entry which is preliminary data.</text>
</comment>
<dbReference type="Pfam" id="PF02687">
    <property type="entry name" value="FtsX"/>
    <property type="match status" value="1"/>
</dbReference>
<dbReference type="InterPro" id="IPR025857">
    <property type="entry name" value="MacB_PCD"/>
</dbReference>
<feature type="domain" description="ABC3 transporter permease C-terminal" evidence="7">
    <location>
        <begin position="292"/>
        <end position="408"/>
    </location>
</feature>
<dbReference type="EMBL" id="JALKII010000006">
    <property type="protein sequence ID" value="MCK0538102.1"/>
    <property type="molecule type" value="Genomic_DNA"/>
</dbReference>
<protein>
    <submittedName>
        <fullName evidence="9">ABC transporter permease</fullName>
    </submittedName>
</protein>
<keyword evidence="5 6" id="KW-0472">Membrane</keyword>
<evidence type="ECO:0000313" key="10">
    <source>
        <dbReference type="Proteomes" id="UP001165524"/>
    </source>
</evidence>
<reference evidence="9" key="1">
    <citation type="submission" date="2022-04" db="EMBL/GenBank/DDBJ databases">
        <title>Alcanivorax sp. CY1518 draft genome sequence.</title>
        <authorList>
            <person name="Zhao G."/>
            <person name="An M."/>
        </authorList>
    </citation>
    <scope>NUCLEOTIDE SEQUENCE</scope>
    <source>
        <strain evidence="9">CY1518</strain>
    </source>
</reference>
<evidence type="ECO:0000256" key="2">
    <source>
        <dbReference type="ARBA" id="ARBA00022475"/>
    </source>
</evidence>
<evidence type="ECO:0000259" key="7">
    <source>
        <dbReference type="Pfam" id="PF02687"/>
    </source>
</evidence>
<keyword evidence="4 6" id="KW-1133">Transmembrane helix</keyword>
<accession>A0ABT0E8D3</accession>
<dbReference type="PANTHER" id="PTHR43738:SF2">
    <property type="entry name" value="ABC TRANSPORTER PERMEASE"/>
    <property type="match status" value="1"/>
</dbReference>
<evidence type="ECO:0000313" key="9">
    <source>
        <dbReference type="EMBL" id="MCK0538102.1"/>
    </source>
</evidence>
<dbReference type="Pfam" id="PF12704">
    <property type="entry name" value="MacB_PCD"/>
    <property type="match status" value="1"/>
</dbReference>
<feature type="domain" description="MacB-like periplasmic core" evidence="8">
    <location>
        <begin position="19"/>
        <end position="209"/>
    </location>
</feature>
<proteinExistence type="predicted"/>
<feature type="transmembrane region" description="Helical" evidence="6">
    <location>
        <begin position="381"/>
        <end position="401"/>
    </location>
</feature>